<evidence type="ECO:0000256" key="12">
    <source>
        <dbReference type="SAM" id="Coils"/>
    </source>
</evidence>
<comment type="caution">
    <text evidence="15">The sequence shown here is derived from an EMBL/GenBank/DDBJ whole genome shotgun (WGS) entry which is preliminary data.</text>
</comment>
<comment type="subcellular location">
    <subcellularLocation>
        <location evidence="11">Cell membrane</location>
        <topology evidence="11">Peripheral membrane protein</topology>
        <orientation evidence="11">Cytoplasmic side</orientation>
    </subcellularLocation>
    <subcellularLocation>
        <location evidence="11">Cytoplasm</location>
    </subcellularLocation>
    <subcellularLocation>
        <location evidence="1">Membrane</location>
        <topology evidence="1">Peripheral membrane protein</topology>
    </subcellularLocation>
    <text evidence="11">Distribution is 50-50.</text>
</comment>
<evidence type="ECO:0000259" key="14">
    <source>
        <dbReference type="PROSITE" id="PS51196"/>
    </source>
</evidence>
<dbReference type="Gene3D" id="3.40.50.300">
    <property type="entry name" value="P-loop containing nucleotide triphosphate hydrolases"/>
    <property type="match status" value="2"/>
</dbReference>
<dbReference type="SMART" id="SM00958">
    <property type="entry name" value="SecA_PP_bind"/>
    <property type="match status" value="1"/>
</dbReference>
<dbReference type="InterPro" id="IPR020937">
    <property type="entry name" value="SecA_CS"/>
</dbReference>
<dbReference type="InterPro" id="IPR011130">
    <property type="entry name" value="SecA_preprotein_X-link_dom"/>
</dbReference>
<dbReference type="InterPro" id="IPR011115">
    <property type="entry name" value="SecA_DEAD"/>
</dbReference>
<dbReference type="EC" id="7.4.2.8" evidence="11"/>
<evidence type="ECO:0000256" key="5">
    <source>
        <dbReference type="ARBA" id="ARBA00022741"/>
    </source>
</evidence>
<dbReference type="InterPro" id="IPR014001">
    <property type="entry name" value="Helicase_ATP-bd"/>
</dbReference>
<feature type="binding site" evidence="11">
    <location>
        <position position="123"/>
    </location>
    <ligand>
        <name>ATP</name>
        <dbReference type="ChEBI" id="CHEBI:30616"/>
    </ligand>
</feature>
<keyword evidence="10 11" id="KW-0472">Membrane</keyword>
<evidence type="ECO:0000256" key="3">
    <source>
        <dbReference type="ARBA" id="ARBA00022448"/>
    </source>
</evidence>
<feature type="domain" description="SecA family profile" evidence="14">
    <location>
        <begin position="9"/>
        <end position="751"/>
    </location>
</feature>
<comment type="catalytic activity">
    <reaction evidence="11">
        <text>ATP + H2O + cellular proteinSide 1 = ADP + phosphate + cellular proteinSide 2.</text>
        <dbReference type="EC" id="7.4.2.8"/>
    </reaction>
</comment>
<dbReference type="FunFam" id="3.40.50.300:FF:000113">
    <property type="entry name" value="Preprotein translocase subunit SecA"/>
    <property type="match status" value="1"/>
</dbReference>
<dbReference type="Pfam" id="PF07517">
    <property type="entry name" value="SecA_DEAD"/>
    <property type="match status" value="1"/>
</dbReference>
<evidence type="ECO:0000256" key="8">
    <source>
        <dbReference type="ARBA" id="ARBA00022967"/>
    </source>
</evidence>
<sequence length="1090" mass="124099">MSNWDDGVKNFVKKLFGDTNEKRVKALKPYVVRANSFADAFVKLSDDELKGKTAEFKQRIDNALKDVPDVKLLADDVPKMPGQIRTMKDKALAEVLESILPEAFAVCREAGSRVLNMRHFDVQFMGGAALHFNKIAEMRTGEGKTLVATLPTYLNALAGRGAHVVTVNDYLARRDSEWMGRLYGYLGLSTGLVYSHQPDWEKATAYQADITYGTNHEYGFDYLRDNMRKSLDELVQRPYYFAIVDEVDNILIDEARTPLIISGYPRESFIELYVRMSQVSPLLERGKDKDDEDCDYYVDEKQRNVLLTERGIVNAEKMLGVDDLFDMHHNYAHHLTQALRAKEIYKLNTDYVIVPNEEGKPEVTIVDEFTGRMMQGRRWSDGLHQAIEAKERVPIQEETMTFASITYQNLFRLYPKLSGMTGTAMTEAPEFAKIYNLDVVSIPTNKESRRVDHPDVIYKNERMKYISVVEEIVDLHQSGRPVLVGTVSIERSELIDEMLSKPGPMNEFLLWKVKRLEEIMKRRGLEGDRTAALSKILERPGQIDAEKFEEVVKKLEGELSKEEEFLDRLFSTLRTAKVVSAIRKGIPHSVLNAKLHEKEAMIVAQAGRKGAVTIATNMAGRGTDILLGGNAEYLAKEKLAKDYSPEDLHSDPEKAAEYEARLKDLTKEMKQLTDKEHEEVTKLGGLHIIGTERHEARRIDNQLRGRAGRQGDPGSTRFFLSLEDQLMRIFGGQAISRLMDLIKADEDMPIESGMVTNSIEGAQKKVEAHHFDMRKHVLQYDDVLSTQREVIYRERRRILEKADLREGMLDMLKEHLDLVLEGHLDPDSPPDLFEETGLPQALQALSLDIPMMHDVKVEELKGLSYEDMREKLWDAVELAYKVREEHVGLEEMREFERQVLLHNIDSKWVDYLHNIDLLREGIQLRAYAQKDPLQEYKREAFNMFNQLLRSIQAESIQQIFRAQPQPEPMEIFDISQITPEMLDPSQLPEGVSAEEFLNILQMEVLRQQGLTPEMLEEMIESGNIEIVAEGEEALNRAIQDGTEAVAEAHQAQGPEAALDAALEAPLEAPLEAVLEPALEMHSDTAAGKES</sequence>
<keyword evidence="8 11" id="KW-1278">Translocase</keyword>
<keyword evidence="9 11" id="KW-0811">Translocation</keyword>
<dbReference type="CDD" id="cd18803">
    <property type="entry name" value="SF2_C_secA"/>
    <property type="match status" value="1"/>
</dbReference>
<feature type="binding site" evidence="11">
    <location>
        <position position="624"/>
    </location>
    <ligand>
        <name>ATP</name>
        <dbReference type="ChEBI" id="CHEBI:30616"/>
    </ligand>
</feature>
<dbReference type="GO" id="GO:0065002">
    <property type="term" value="P:intracellular protein transmembrane transport"/>
    <property type="evidence" value="ECO:0007669"/>
    <property type="project" value="UniProtKB-UniRule"/>
</dbReference>
<evidence type="ECO:0000256" key="2">
    <source>
        <dbReference type="ARBA" id="ARBA00007650"/>
    </source>
</evidence>
<dbReference type="AlphaFoldDB" id="A0A8J7PD39"/>
<dbReference type="PRINTS" id="PR00906">
    <property type="entry name" value="SECA"/>
</dbReference>
<evidence type="ECO:0000313" key="15">
    <source>
        <dbReference type="EMBL" id="MBN8658977.1"/>
    </source>
</evidence>
<dbReference type="HAMAP" id="MF_01382">
    <property type="entry name" value="SecA"/>
    <property type="match status" value="1"/>
</dbReference>
<dbReference type="SUPFAM" id="SSF52540">
    <property type="entry name" value="P-loop containing nucleoside triphosphate hydrolases"/>
    <property type="match status" value="2"/>
</dbReference>
<dbReference type="CDD" id="cd17928">
    <property type="entry name" value="DEXDc_SecA"/>
    <property type="match status" value="1"/>
</dbReference>
<dbReference type="GO" id="GO:0006605">
    <property type="term" value="P:protein targeting"/>
    <property type="evidence" value="ECO:0007669"/>
    <property type="project" value="UniProtKB-UniRule"/>
</dbReference>
<feature type="binding site" evidence="11">
    <location>
        <begin position="141"/>
        <end position="145"/>
    </location>
    <ligand>
        <name>ATP</name>
        <dbReference type="ChEBI" id="CHEBI:30616"/>
    </ligand>
</feature>
<dbReference type="InterPro" id="IPR027417">
    <property type="entry name" value="P-loop_NTPase"/>
</dbReference>
<protein>
    <recommendedName>
        <fullName evidence="11">Protein translocase subunit SecA</fullName>
        <ecNumber evidence="11">7.4.2.8</ecNumber>
    </recommendedName>
</protein>
<dbReference type="InterPro" id="IPR011116">
    <property type="entry name" value="SecA_Wing/Scaffold"/>
</dbReference>
<dbReference type="Pfam" id="PF21090">
    <property type="entry name" value="P-loop_SecA"/>
    <property type="match status" value="2"/>
</dbReference>
<dbReference type="GO" id="GO:0005886">
    <property type="term" value="C:plasma membrane"/>
    <property type="evidence" value="ECO:0007669"/>
    <property type="project" value="UniProtKB-SubCell"/>
</dbReference>
<dbReference type="PANTHER" id="PTHR30612:SF0">
    <property type="entry name" value="CHLOROPLAST PROTEIN-TRANSPORTING ATPASE"/>
    <property type="match status" value="1"/>
</dbReference>
<dbReference type="GO" id="GO:0017038">
    <property type="term" value="P:protein import"/>
    <property type="evidence" value="ECO:0007669"/>
    <property type="project" value="InterPro"/>
</dbReference>
<dbReference type="Pfam" id="PF01043">
    <property type="entry name" value="SecA_PP_bind"/>
    <property type="match status" value="1"/>
</dbReference>
<dbReference type="Gene3D" id="1.10.3060.10">
    <property type="entry name" value="Helical scaffold and wing domains of SecA"/>
    <property type="match status" value="1"/>
</dbReference>
<dbReference type="InterPro" id="IPR036670">
    <property type="entry name" value="SecA_X-link_sf"/>
</dbReference>
<feature type="coiled-coil region" evidence="12">
    <location>
        <begin position="655"/>
        <end position="682"/>
    </location>
</feature>
<evidence type="ECO:0000256" key="4">
    <source>
        <dbReference type="ARBA" id="ARBA00022475"/>
    </source>
</evidence>
<dbReference type="InterPro" id="IPR014018">
    <property type="entry name" value="SecA_motor_DEAD"/>
</dbReference>
<dbReference type="InterPro" id="IPR000185">
    <property type="entry name" value="SecA"/>
</dbReference>
<dbReference type="Proteomes" id="UP000664277">
    <property type="component" value="Unassembled WGS sequence"/>
</dbReference>
<proteinExistence type="inferred from homology"/>
<dbReference type="InterPro" id="IPR044722">
    <property type="entry name" value="SecA_SF2_C"/>
</dbReference>
<comment type="subunit">
    <text evidence="11">Monomer and homodimer. Part of the essential Sec protein translocation apparatus which comprises SecA, SecYEG and auxiliary proteins SecDF. Other proteins may also be involved.</text>
</comment>
<keyword evidence="6 11" id="KW-0067">ATP-binding</keyword>
<organism evidence="15 16">
    <name type="scientific">Candidatus Obscuribacter phosphatis</name>
    <dbReference type="NCBI Taxonomy" id="1906157"/>
    <lineage>
        <taxon>Bacteria</taxon>
        <taxon>Bacillati</taxon>
        <taxon>Candidatus Melainabacteria</taxon>
        <taxon>Candidatus Obscuribacterales</taxon>
        <taxon>Candidatus Obscuribacteraceae</taxon>
        <taxon>Candidatus Obscuribacter</taxon>
    </lineage>
</organism>
<keyword evidence="7 11" id="KW-0653">Protein transport</keyword>
<dbReference type="SMART" id="SM00957">
    <property type="entry name" value="SecA_DEAD"/>
    <property type="match status" value="1"/>
</dbReference>
<dbReference type="GO" id="GO:0043952">
    <property type="term" value="P:protein transport by the Sec complex"/>
    <property type="evidence" value="ECO:0007669"/>
    <property type="project" value="UniProtKB-ARBA"/>
</dbReference>
<dbReference type="Pfam" id="PF07516">
    <property type="entry name" value="SecA_SW"/>
    <property type="match status" value="1"/>
</dbReference>
<evidence type="ECO:0000256" key="10">
    <source>
        <dbReference type="ARBA" id="ARBA00023136"/>
    </source>
</evidence>
<dbReference type="FunFam" id="3.90.1440.10:FF:000003">
    <property type="entry name" value="Preprotein translocase SecA subunit"/>
    <property type="match status" value="1"/>
</dbReference>
<evidence type="ECO:0000256" key="7">
    <source>
        <dbReference type="ARBA" id="ARBA00022927"/>
    </source>
</evidence>
<dbReference type="PROSITE" id="PS51192">
    <property type="entry name" value="HELICASE_ATP_BIND_1"/>
    <property type="match status" value="1"/>
</dbReference>
<evidence type="ECO:0000256" key="9">
    <source>
        <dbReference type="ARBA" id="ARBA00023010"/>
    </source>
</evidence>
<name>A0A8J7PD39_9BACT</name>
<dbReference type="PANTHER" id="PTHR30612">
    <property type="entry name" value="SECA INNER MEMBRANE COMPONENT OF SEC PROTEIN SECRETION SYSTEM"/>
    <property type="match status" value="1"/>
</dbReference>
<dbReference type="Gene3D" id="3.90.1440.10">
    <property type="entry name" value="SecA, preprotein cross-linking domain"/>
    <property type="match status" value="1"/>
</dbReference>
<evidence type="ECO:0000313" key="16">
    <source>
        <dbReference type="Proteomes" id="UP000664277"/>
    </source>
</evidence>
<accession>A0A8J7PD39</accession>
<dbReference type="GO" id="GO:0005829">
    <property type="term" value="C:cytosol"/>
    <property type="evidence" value="ECO:0007669"/>
    <property type="project" value="TreeGrafter"/>
</dbReference>
<evidence type="ECO:0000256" key="6">
    <source>
        <dbReference type="ARBA" id="ARBA00022840"/>
    </source>
</evidence>
<dbReference type="GO" id="GO:0008564">
    <property type="term" value="F:protein-exporting ATPase activity"/>
    <property type="evidence" value="ECO:0007669"/>
    <property type="project" value="UniProtKB-EC"/>
</dbReference>
<dbReference type="PROSITE" id="PS51196">
    <property type="entry name" value="SECA_MOTOR_DEAD"/>
    <property type="match status" value="1"/>
</dbReference>
<keyword evidence="5 11" id="KW-0547">Nucleotide-binding</keyword>
<dbReference type="SUPFAM" id="SSF81886">
    <property type="entry name" value="Helical scaffold and wing domains of SecA"/>
    <property type="match status" value="1"/>
</dbReference>
<comment type="function">
    <text evidence="11">Part of the Sec protein translocase complex. Interacts with the SecYEG preprotein conducting channel. Has a central role in coupling the hydrolysis of ATP to the transfer of proteins into and across the cell membrane, serving as an ATP-driven molecular motor driving the stepwise translocation of polypeptide chains across the membrane.</text>
</comment>
<dbReference type="PROSITE" id="PS01312">
    <property type="entry name" value="SECA"/>
    <property type="match status" value="1"/>
</dbReference>
<keyword evidence="12" id="KW-0175">Coiled coil</keyword>
<dbReference type="GO" id="GO:0005524">
    <property type="term" value="F:ATP binding"/>
    <property type="evidence" value="ECO:0007669"/>
    <property type="project" value="UniProtKB-UniRule"/>
</dbReference>
<keyword evidence="11" id="KW-0963">Cytoplasm</keyword>
<evidence type="ECO:0000259" key="13">
    <source>
        <dbReference type="PROSITE" id="PS51192"/>
    </source>
</evidence>
<dbReference type="EMBL" id="JAFLCK010000001">
    <property type="protein sequence ID" value="MBN8658977.1"/>
    <property type="molecule type" value="Genomic_DNA"/>
</dbReference>
<evidence type="ECO:0000256" key="1">
    <source>
        <dbReference type="ARBA" id="ARBA00004170"/>
    </source>
</evidence>
<keyword evidence="4 11" id="KW-1003">Cell membrane</keyword>
<evidence type="ECO:0000256" key="11">
    <source>
        <dbReference type="HAMAP-Rule" id="MF_01382"/>
    </source>
</evidence>
<dbReference type="InterPro" id="IPR036266">
    <property type="entry name" value="SecA_Wing/Scaffold_sf"/>
</dbReference>
<feature type="domain" description="Helicase ATP-binding" evidence="13">
    <location>
        <begin position="125"/>
        <end position="283"/>
    </location>
</feature>
<reference evidence="15" key="1">
    <citation type="submission" date="2021-02" db="EMBL/GenBank/DDBJ databases">
        <title>Genome-Resolved Metagenomics of a Microbial Community Performing Photosynthetic Biological Nutrient Removal.</title>
        <authorList>
            <person name="Mcdaniel E.A."/>
        </authorList>
    </citation>
    <scope>NUCLEOTIDE SEQUENCE</scope>
    <source>
        <strain evidence="15">UWPOB_OBS1</strain>
    </source>
</reference>
<dbReference type="SUPFAM" id="SSF81767">
    <property type="entry name" value="Pre-protein crosslinking domain of SecA"/>
    <property type="match status" value="1"/>
</dbReference>
<keyword evidence="3 11" id="KW-0813">Transport</keyword>
<comment type="similarity">
    <text evidence="2 11">Belongs to the SecA family.</text>
</comment>
<dbReference type="GO" id="GO:0031522">
    <property type="term" value="C:cell envelope Sec protein transport complex"/>
    <property type="evidence" value="ECO:0007669"/>
    <property type="project" value="TreeGrafter"/>
</dbReference>
<gene>
    <name evidence="11" type="primary">secA</name>
    <name evidence="15" type="ORF">J0M35_01335</name>
</gene>
<dbReference type="FunFam" id="1.10.3060.10:FF:000003">
    <property type="entry name" value="Protein translocase subunit SecA"/>
    <property type="match status" value="1"/>
</dbReference>